<keyword evidence="2" id="KW-0539">Nucleus</keyword>
<dbReference type="PROSITE" id="PS50013">
    <property type="entry name" value="CHROMO_2"/>
    <property type="match status" value="1"/>
</dbReference>
<feature type="region of interest" description="Disordered" evidence="3">
    <location>
        <begin position="82"/>
        <end position="443"/>
    </location>
</feature>
<dbReference type="SUPFAM" id="SSF54160">
    <property type="entry name" value="Chromo domain-like"/>
    <property type="match status" value="1"/>
</dbReference>
<feature type="compositionally biased region" description="Basic and acidic residues" evidence="3">
    <location>
        <begin position="309"/>
        <end position="318"/>
    </location>
</feature>
<dbReference type="GO" id="GO:0005634">
    <property type="term" value="C:nucleus"/>
    <property type="evidence" value="ECO:0007669"/>
    <property type="project" value="UniProtKB-SubCell"/>
</dbReference>
<evidence type="ECO:0000313" key="5">
    <source>
        <dbReference type="EMBL" id="KAJ3490218.1"/>
    </source>
</evidence>
<feature type="domain" description="Chromo" evidence="4">
    <location>
        <begin position="6"/>
        <end position="72"/>
    </location>
</feature>
<organism evidence="5 6">
    <name type="scientific">Meripilus lineatus</name>
    <dbReference type="NCBI Taxonomy" id="2056292"/>
    <lineage>
        <taxon>Eukaryota</taxon>
        <taxon>Fungi</taxon>
        <taxon>Dikarya</taxon>
        <taxon>Basidiomycota</taxon>
        <taxon>Agaricomycotina</taxon>
        <taxon>Agaricomycetes</taxon>
        <taxon>Polyporales</taxon>
        <taxon>Meripilaceae</taxon>
        <taxon>Meripilus</taxon>
    </lineage>
</organism>
<dbReference type="AlphaFoldDB" id="A0AAD5VEJ7"/>
<dbReference type="PANTHER" id="PTHR22812">
    <property type="entry name" value="CHROMOBOX PROTEIN"/>
    <property type="match status" value="1"/>
</dbReference>
<feature type="compositionally biased region" description="Low complexity" evidence="3">
    <location>
        <begin position="363"/>
        <end position="377"/>
    </location>
</feature>
<dbReference type="InterPro" id="IPR016197">
    <property type="entry name" value="Chromo-like_dom_sf"/>
</dbReference>
<dbReference type="EMBL" id="JANAWD010000031">
    <property type="protein sequence ID" value="KAJ3490218.1"/>
    <property type="molecule type" value="Genomic_DNA"/>
</dbReference>
<feature type="compositionally biased region" description="Basic and acidic residues" evidence="3">
    <location>
        <begin position="290"/>
        <end position="300"/>
    </location>
</feature>
<proteinExistence type="predicted"/>
<keyword evidence="6" id="KW-1185">Reference proteome</keyword>
<feature type="compositionally biased region" description="Polar residues" evidence="3">
    <location>
        <begin position="145"/>
        <end position="154"/>
    </location>
</feature>
<comment type="subcellular location">
    <subcellularLocation>
        <location evidence="1">Nucleus</location>
    </subcellularLocation>
</comment>
<reference evidence="5" key="1">
    <citation type="submission" date="2022-07" db="EMBL/GenBank/DDBJ databases">
        <title>Genome Sequence of Physisporinus lineatus.</title>
        <authorList>
            <person name="Buettner E."/>
        </authorList>
    </citation>
    <scope>NUCLEOTIDE SEQUENCE</scope>
    <source>
        <strain evidence="5">VT162</strain>
    </source>
</reference>
<name>A0AAD5VEJ7_9APHY</name>
<evidence type="ECO:0000256" key="2">
    <source>
        <dbReference type="ARBA" id="ARBA00023242"/>
    </source>
</evidence>
<dbReference type="Gene3D" id="2.40.50.40">
    <property type="match status" value="1"/>
</dbReference>
<protein>
    <recommendedName>
        <fullName evidence="4">Chromo domain-containing protein</fullName>
    </recommendedName>
</protein>
<dbReference type="CDD" id="cd18968">
    <property type="entry name" value="chromodomain"/>
    <property type="match status" value="1"/>
</dbReference>
<feature type="compositionally biased region" description="Polar residues" evidence="3">
    <location>
        <begin position="181"/>
        <end position="198"/>
    </location>
</feature>
<feature type="compositionally biased region" description="Acidic residues" evidence="3">
    <location>
        <begin position="100"/>
        <end position="120"/>
    </location>
</feature>
<feature type="compositionally biased region" description="Basic and acidic residues" evidence="3">
    <location>
        <begin position="397"/>
        <end position="415"/>
    </location>
</feature>
<dbReference type="InterPro" id="IPR000953">
    <property type="entry name" value="Chromo/chromo_shadow_dom"/>
</dbReference>
<comment type="caution">
    <text evidence="5">The sequence shown here is derived from an EMBL/GenBank/DDBJ whole genome shotgun (WGS) entry which is preliminary data.</text>
</comment>
<dbReference type="InterPro" id="IPR051219">
    <property type="entry name" value="Heterochromatin_chromo-domain"/>
</dbReference>
<dbReference type="InterPro" id="IPR023780">
    <property type="entry name" value="Chromo_domain"/>
</dbReference>
<dbReference type="Proteomes" id="UP001212997">
    <property type="component" value="Unassembled WGS sequence"/>
</dbReference>
<evidence type="ECO:0000256" key="1">
    <source>
        <dbReference type="ARBA" id="ARBA00004123"/>
    </source>
</evidence>
<gene>
    <name evidence="5" type="ORF">NLI96_g1575</name>
</gene>
<dbReference type="Pfam" id="PF00385">
    <property type="entry name" value="Chromo"/>
    <property type="match status" value="1"/>
</dbReference>
<dbReference type="SMART" id="SM00298">
    <property type="entry name" value="CHROMO"/>
    <property type="match status" value="1"/>
</dbReference>
<sequence length="699" mass="75587">MTEEEYEVECILRAHVVSRKGGKKVWSYYVKWKGYDAESDNTWEPPESFTEGSQHFIKSFWDKVGEERDYRKMSLFKLDEEIFPRGPPKRVKPKARVDDPLSDALDDSDFEVPQSDDEEPVSQRKRRSAHSSDAPPSKRLRSHNEGPTPSTSKRATAAKNRSIPANAVGLGTLSGIEKPSTRSSTAPKDASKTSTKNLLRNRPSREQPIEIISDSEESDRELNISKPIPTKSPTRSRPLPPPVQLPSEPESASRISSASLPKSQSGSAQMPLKIGPPRGVKPKPVIPAHRAKEANPRVKMMDQPFTRVPESDRIDTKAKLTARMGEESGLVAQAIQPEIPTARTRVGKPKVGPGRSSIGLQLKKTGSKPPSSSPGGPIIVPKKPNGSTSSRKGKNPRPAEKDESTAADASTHDVDMQDVEDAELPNADEPVLNGLPDGARDEVLQPAGLDTNEAQELPDFVEEQTPSAPLPFADADKGVEEVVASAAGVSNEPIVIETTKPKSAPGPTAFGSAWKQTTIFGPLGIGYGDSLSKASTPPVLVNVQPTFLLALDTAISVPVLLKDISPPTLSTLKPLDEVVTRSTRGPPGKFYKDDAALELVSALKSGGSCARIVLNEGTEEQKAHYERVQRRLYNGELFVAMIGGNLLAFISPENNLLAHKLGFPATLLGLVENIVVSEVVIENDAAYCDAVMKADTARW</sequence>
<evidence type="ECO:0000313" key="6">
    <source>
        <dbReference type="Proteomes" id="UP001212997"/>
    </source>
</evidence>
<evidence type="ECO:0000259" key="4">
    <source>
        <dbReference type="PROSITE" id="PS50013"/>
    </source>
</evidence>
<dbReference type="GO" id="GO:0006338">
    <property type="term" value="P:chromatin remodeling"/>
    <property type="evidence" value="ECO:0007669"/>
    <property type="project" value="UniProtKB-ARBA"/>
</dbReference>
<evidence type="ECO:0000256" key="3">
    <source>
        <dbReference type="SAM" id="MobiDB-lite"/>
    </source>
</evidence>
<accession>A0AAD5VEJ7</accession>
<feature type="compositionally biased region" description="Polar residues" evidence="3">
    <location>
        <begin position="253"/>
        <end position="268"/>
    </location>
</feature>